<dbReference type="SUPFAM" id="SSF50494">
    <property type="entry name" value="Trypsin-like serine proteases"/>
    <property type="match status" value="1"/>
</dbReference>
<evidence type="ECO:0000256" key="2">
    <source>
        <dbReference type="ARBA" id="ARBA00022525"/>
    </source>
</evidence>
<dbReference type="PANTHER" id="PTHR24260:SF136">
    <property type="entry name" value="GH08193P-RELATED"/>
    <property type="match status" value="1"/>
</dbReference>
<dbReference type="FunFam" id="2.40.10.10:FF:000068">
    <property type="entry name" value="transmembrane protease serine 2"/>
    <property type="match status" value="1"/>
</dbReference>
<keyword evidence="2" id="KW-0964">Secreted</keyword>
<evidence type="ECO:0000256" key="6">
    <source>
        <dbReference type="ARBA" id="ARBA00024195"/>
    </source>
</evidence>
<keyword evidence="5" id="KW-0325">Glycoprotein</keyword>
<dbReference type="PROSITE" id="PS00135">
    <property type="entry name" value="TRYPSIN_SER"/>
    <property type="match status" value="1"/>
</dbReference>
<dbReference type="InterPro" id="IPR001314">
    <property type="entry name" value="Peptidase_S1A"/>
</dbReference>
<organism evidence="9 10">
    <name type="scientific">Chironomus riparius</name>
    <dbReference type="NCBI Taxonomy" id="315576"/>
    <lineage>
        <taxon>Eukaryota</taxon>
        <taxon>Metazoa</taxon>
        <taxon>Ecdysozoa</taxon>
        <taxon>Arthropoda</taxon>
        <taxon>Hexapoda</taxon>
        <taxon>Insecta</taxon>
        <taxon>Pterygota</taxon>
        <taxon>Neoptera</taxon>
        <taxon>Endopterygota</taxon>
        <taxon>Diptera</taxon>
        <taxon>Nematocera</taxon>
        <taxon>Chironomoidea</taxon>
        <taxon>Chironomidae</taxon>
        <taxon>Chironominae</taxon>
        <taxon>Chironomus</taxon>
    </lineage>
</organism>
<evidence type="ECO:0000313" key="10">
    <source>
        <dbReference type="Proteomes" id="UP001153620"/>
    </source>
</evidence>
<dbReference type="SMART" id="SM00020">
    <property type="entry name" value="Tryp_SPc"/>
    <property type="match status" value="1"/>
</dbReference>
<evidence type="ECO:0000256" key="1">
    <source>
        <dbReference type="ARBA" id="ARBA00004613"/>
    </source>
</evidence>
<dbReference type="GO" id="GO:0004252">
    <property type="term" value="F:serine-type endopeptidase activity"/>
    <property type="evidence" value="ECO:0007669"/>
    <property type="project" value="InterPro"/>
</dbReference>
<keyword evidence="10" id="KW-1185">Reference proteome</keyword>
<gene>
    <name evidence="9" type="ORF">CHIRRI_LOCUS12429</name>
</gene>
<evidence type="ECO:0000256" key="4">
    <source>
        <dbReference type="ARBA" id="ARBA00023157"/>
    </source>
</evidence>
<evidence type="ECO:0000313" key="9">
    <source>
        <dbReference type="EMBL" id="CAG9809608.1"/>
    </source>
</evidence>
<dbReference type="InterPro" id="IPR018114">
    <property type="entry name" value="TRYPSIN_HIS"/>
</dbReference>
<dbReference type="AlphaFoldDB" id="A0A9N9S5C5"/>
<dbReference type="Gene3D" id="2.40.10.10">
    <property type="entry name" value="Trypsin-like serine proteases"/>
    <property type="match status" value="1"/>
</dbReference>
<dbReference type="InterPro" id="IPR033116">
    <property type="entry name" value="TRYPSIN_SER"/>
</dbReference>
<dbReference type="PRINTS" id="PR00722">
    <property type="entry name" value="CHYMOTRYPSIN"/>
</dbReference>
<proteinExistence type="inferred from homology"/>
<dbReference type="Pfam" id="PF00089">
    <property type="entry name" value="Trypsin"/>
    <property type="match status" value="1"/>
</dbReference>
<protein>
    <recommendedName>
        <fullName evidence="8">Peptidase S1 domain-containing protein</fullName>
    </recommendedName>
</protein>
<evidence type="ECO:0000256" key="3">
    <source>
        <dbReference type="ARBA" id="ARBA00022729"/>
    </source>
</evidence>
<feature type="domain" description="Peptidase S1" evidence="8">
    <location>
        <begin position="214"/>
        <end position="461"/>
    </location>
</feature>
<evidence type="ECO:0000256" key="7">
    <source>
        <dbReference type="SAM" id="SignalP"/>
    </source>
</evidence>
<dbReference type="Proteomes" id="UP001153620">
    <property type="component" value="Chromosome 3"/>
</dbReference>
<accession>A0A9N9S5C5</accession>
<dbReference type="GO" id="GO:0005576">
    <property type="term" value="C:extracellular region"/>
    <property type="evidence" value="ECO:0007669"/>
    <property type="project" value="UniProtKB-SubCell"/>
</dbReference>
<feature type="chain" id="PRO_5040284587" description="Peptidase S1 domain-containing protein" evidence="7">
    <location>
        <begin position="20"/>
        <end position="469"/>
    </location>
</feature>
<evidence type="ECO:0000256" key="5">
    <source>
        <dbReference type="ARBA" id="ARBA00023180"/>
    </source>
</evidence>
<evidence type="ECO:0000259" key="8">
    <source>
        <dbReference type="SMART" id="SM00020"/>
    </source>
</evidence>
<comment type="subcellular location">
    <subcellularLocation>
        <location evidence="1">Secreted</location>
    </subcellularLocation>
</comment>
<keyword evidence="4" id="KW-1015">Disulfide bond</keyword>
<reference evidence="9" key="2">
    <citation type="submission" date="2022-10" db="EMBL/GenBank/DDBJ databases">
        <authorList>
            <consortium name="ENA_rothamsted_submissions"/>
            <consortium name="culmorum"/>
            <person name="King R."/>
        </authorList>
    </citation>
    <scope>NUCLEOTIDE SEQUENCE</scope>
</reference>
<name>A0A9N9S5C5_9DIPT</name>
<reference evidence="9" key="1">
    <citation type="submission" date="2022-01" db="EMBL/GenBank/DDBJ databases">
        <authorList>
            <person name="King R."/>
        </authorList>
    </citation>
    <scope>NUCLEOTIDE SEQUENCE</scope>
</reference>
<dbReference type="PANTHER" id="PTHR24260">
    <property type="match status" value="1"/>
</dbReference>
<dbReference type="GO" id="GO:0006508">
    <property type="term" value="P:proteolysis"/>
    <property type="evidence" value="ECO:0007669"/>
    <property type="project" value="InterPro"/>
</dbReference>
<dbReference type="InterPro" id="IPR009003">
    <property type="entry name" value="Peptidase_S1_PA"/>
</dbReference>
<dbReference type="InterPro" id="IPR051333">
    <property type="entry name" value="CLIP_Serine_Protease"/>
</dbReference>
<dbReference type="CDD" id="cd00190">
    <property type="entry name" value="Tryp_SPc"/>
    <property type="match status" value="1"/>
</dbReference>
<dbReference type="InterPro" id="IPR001254">
    <property type="entry name" value="Trypsin_dom"/>
</dbReference>
<keyword evidence="3 7" id="KW-0732">Signal</keyword>
<comment type="similarity">
    <text evidence="6">Belongs to the peptidase S1 family. CLIP subfamily.</text>
</comment>
<dbReference type="FunFam" id="2.40.10.10:FF:000054">
    <property type="entry name" value="Complement C1r subcomponent"/>
    <property type="match status" value="1"/>
</dbReference>
<dbReference type="EMBL" id="OU895879">
    <property type="protein sequence ID" value="CAG9809608.1"/>
    <property type="molecule type" value="Genomic_DNA"/>
</dbReference>
<dbReference type="InterPro" id="IPR043504">
    <property type="entry name" value="Peptidase_S1_PA_chymotrypsin"/>
</dbReference>
<feature type="signal peptide" evidence="7">
    <location>
        <begin position="1"/>
        <end position="19"/>
    </location>
</feature>
<dbReference type="PROSITE" id="PS00134">
    <property type="entry name" value="TRYPSIN_HIS"/>
    <property type="match status" value="1"/>
</dbReference>
<sequence length="469" mass="52428">MQIWKIIFLFLINFSIARCQSCSNFANFYSDHYGGIFGQVEIPRVPFQSYSFFEVELSVAARLPSNNDWKIVILNTNVYDDLMNGRNIILKFVPLITNPLPIVTGVFLNGNRLCSSSPARGSYVSTIKMSHTYTISNIPQNAQTNSRPVPNQSYYHQNQETTRRIIYAQPTTRATQPPIPAKPRQTTQVYIDNKLGTISSAQTFVCGVRRNQLGAVSFVVAKKSDFPWLAAFYYRQNGFICGGTIVSTKVIVTAAHCVQDKQDFELKSAEDSTFYLGKYKLNDLNEKDYISSGVRQFVVHPKWNPFEERYSADLAIALLYRTIKFTNDIIPLCIPPQKNNHQDIVHKAGLVAGWGLTSQGTISDYPMFVSLPVVADVDCLRSDDAFTKITSSSTFCVGDGSGRSPCNGDSGGAFAVKNDADSKYYFRGIVSSGLRRSEDGYACDNNKYAVFTDVAQYTDWINSYTTSYG</sequence>
<dbReference type="OrthoDB" id="6147874at2759"/>